<comment type="similarity">
    <text evidence="1 4">Belongs to the glycosyl hydrolase 5 (cellulase A) family.</text>
</comment>
<dbReference type="PANTHER" id="PTHR31308">
    <property type="match status" value="1"/>
</dbReference>
<feature type="chain" id="PRO_5045032158" evidence="6">
    <location>
        <begin position="27"/>
        <end position="474"/>
    </location>
</feature>
<dbReference type="RefSeq" id="WP_215917463.1">
    <property type="nucleotide sequence ID" value="NZ_JAHKNI010000004.1"/>
</dbReference>
<proteinExistence type="inferred from homology"/>
<evidence type="ECO:0000259" key="8">
    <source>
        <dbReference type="Pfam" id="PF18564"/>
    </source>
</evidence>
<dbReference type="Gene3D" id="2.60.40.1180">
    <property type="entry name" value="Golgi alpha-mannosidase II"/>
    <property type="match status" value="1"/>
</dbReference>
<evidence type="ECO:0000256" key="5">
    <source>
        <dbReference type="SAM" id="MobiDB-lite"/>
    </source>
</evidence>
<dbReference type="Pfam" id="PF00150">
    <property type="entry name" value="Cellulase"/>
    <property type="match status" value="1"/>
</dbReference>
<evidence type="ECO:0000256" key="2">
    <source>
        <dbReference type="ARBA" id="ARBA00022801"/>
    </source>
</evidence>
<dbReference type="Pfam" id="PF18564">
    <property type="entry name" value="Glyco_hydro_5_C"/>
    <property type="match status" value="1"/>
</dbReference>
<dbReference type="EMBL" id="JAHKNI010000011">
    <property type="protein sequence ID" value="MBU3065626.1"/>
    <property type="molecule type" value="Genomic_DNA"/>
</dbReference>
<evidence type="ECO:0000256" key="1">
    <source>
        <dbReference type="ARBA" id="ARBA00005641"/>
    </source>
</evidence>
<organism evidence="10 11">
    <name type="scientific">Nocardia albiluteola</name>
    <dbReference type="NCBI Taxonomy" id="2842303"/>
    <lineage>
        <taxon>Bacteria</taxon>
        <taxon>Bacillati</taxon>
        <taxon>Actinomycetota</taxon>
        <taxon>Actinomycetes</taxon>
        <taxon>Mycobacteriales</taxon>
        <taxon>Nocardiaceae</taxon>
        <taxon>Nocardia</taxon>
    </lineage>
</organism>
<dbReference type="Gene3D" id="3.20.20.80">
    <property type="entry name" value="Glycosidases"/>
    <property type="match status" value="1"/>
</dbReference>
<evidence type="ECO:0000313" key="10">
    <source>
        <dbReference type="EMBL" id="MBU3065626.1"/>
    </source>
</evidence>
<reference evidence="10 11" key="1">
    <citation type="submission" date="2021-06" db="EMBL/GenBank/DDBJ databases">
        <title>Actinomycetes sequencing.</title>
        <authorList>
            <person name="Shan Q."/>
        </authorList>
    </citation>
    <scope>NUCLEOTIDE SEQUENCE [LARGE SCALE GENOMIC DNA]</scope>
    <source>
        <strain evidence="10 11">NEAU-G5</strain>
    </source>
</reference>
<sequence length="474" mass="51672">MSITSLTARCLGVAAVLLASVTPATATPVAAGPSASPLGHVGRWLTDDDGRVITLHGVNLVYKNPPYFPAAGGFGDSDARFLAEHGFNAVRLGFTWRSVEPRPGVYDEGYVAQIEQTQQVLARHHIYALVDSHQDAFNKLVGGTWNGFPDWAAFPDGLPVQPNPGLFGAYALSPAQNRTWANFWRDHRASDGVGVQEHYAAMWSHVAQRFAGERYVLGYDLINEPWPGNTHPTCLVDGCPEFSRDVLAAFQGKAMRGIRQVDPEHLLFYEPFVTTDFGAPVHMPNPTGDTRAGMSFHDYCLGPIQTCPENGFKSTRAADTVGLVTEFGATENLAYLARVTGRLDDNMASWMLWSDTQNQLPSHPQQPPTGPNLISPATGVERPYPQAVAGTPQAWHYDSDTATFTLRYDTTRAEGGRPFAGDSRTEVYLPRSDYPSGYRVEVQGADVVSAPDADLLELRTIPGQGAVQLTVTRR</sequence>
<keyword evidence="11" id="KW-1185">Reference proteome</keyword>
<dbReference type="EMBL" id="JAHKNI010000004">
    <property type="protein sequence ID" value="MBU3062540.1"/>
    <property type="molecule type" value="Genomic_DNA"/>
</dbReference>
<comment type="caution">
    <text evidence="10">The sequence shown here is derived from an EMBL/GenBank/DDBJ whole genome shotgun (WGS) entry which is preliminary data.</text>
</comment>
<feature type="domain" description="Glycoside hydrolase family 5 C-terminal" evidence="8">
    <location>
        <begin position="382"/>
        <end position="466"/>
    </location>
</feature>
<name>A0ABS6B7A1_9NOCA</name>
<evidence type="ECO:0000256" key="3">
    <source>
        <dbReference type="ARBA" id="ARBA00023295"/>
    </source>
</evidence>
<accession>A0ABS6B7A1</accession>
<dbReference type="InterPro" id="IPR001547">
    <property type="entry name" value="Glyco_hydro_5"/>
</dbReference>
<dbReference type="SUPFAM" id="SSF51445">
    <property type="entry name" value="(Trans)glycosidases"/>
    <property type="match status" value="1"/>
</dbReference>
<evidence type="ECO:0000259" key="7">
    <source>
        <dbReference type="Pfam" id="PF00150"/>
    </source>
</evidence>
<evidence type="ECO:0000313" key="9">
    <source>
        <dbReference type="EMBL" id="MBU3062540.1"/>
    </source>
</evidence>
<feature type="domain" description="Glycoside hydrolase family 5" evidence="7">
    <location>
        <begin position="75"/>
        <end position="356"/>
    </location>
</feature>
<feature type="region of interest" description="Disordered" evidence="5">
    <location>
        <begin position="358"/>
        <end position="378"/>
    </location>
</feature>
<evidence type="ECO:0000256" key="6">
    <source>
        <dbReference type="SAM" id="SignalP"/>
    </source>
</evidence>
<dbReference type="Proteomes" id="UP000733379">
    <property type="component" value="Unassembled WGS sequence"/>
</dbReference>
<dbReference type="InterPro" id="IPR013780">
    <property type="entry name" value="Glyco_hydro_b"/>
</dbReference>
<dbReference type="InterPro" id="IPR052066">
    <property type="entry name" value="Glycosphingolipid_Hydrolases"/>
</dbReference>
<dbReference type="InterPro" id="IPR041036">
    <property type="entry name" value="GH5_C"/>
</dbReference>
<protein>
    <submittedName>
        <fullName evidence="10">Cellulase family glycosylhydrolase</fullName>
    </submittedName>
</protein>
<evidence type="ECO:0000256" key="4">
    <source>
        <dbReference type="RuleBase" id="RU361153"/>
    </source>
</evidence>
<dbReference type="PANTHER" id="PTHR31308:SF3">
    <property type="entry name" value="ENDOGLYCOCERAMIDASE"/>
    <property type="match status" value="1"/>
</dbReference>
<keyword evidence="3 4" id="KW-0326">Glycosidase</keyword>
<keyword evidence="6" id="KW-0732">Signal</keyword>
<dbReference type="InterPro" id="IPR017853">
    <property type="entry name" value="GH"/>
</dbReference>
<gene>
    <name evidence="9" type="ORF">KO481_13530</name>
    <name evidence="10" type="ORF">KO481_29380</name>
</gene>
<keyword evidence="2 4" id="KW-0378">Hydrolase</keyword>
<evidence type="ECO:0000313" key="11">
    <source>
        <dbReference type="Proteomes" id="UP000733379"/>
    </source>
</evidence>
<feature type="signal peptide" evidence="6">
    <location>
        <begin position="1"/>
        <end position="26"/>
    </location>
</feature>